<organism evidence="2 3">
    <name type="scientific">Williamsia limnetica</name>
    <dbReference type="NCBI Taxonomy" id="882452"/>
    <lineage>
        <taxon>Bacteria</taxon>
        <taxon>Bacillati</taxon>
        <taxon>Actinomycetota</taxon>
        <taxon>Actinomycetes</taxon>
        <taxon>Mycobacteriales</taxon>
        <taxon>Nocardiaceae</taxon>
        <taxon>Williamsia</taxon>
    </lineage>
</organism>
<dbReference type="InterPro" id="IPR051693">
    <property type="entry name" value="UPF0046_metallophosphoest"/>
</dbReference>
<evidence type="ECO:0000313" key="3">
    <source>
        <dbReference type="Proteomes" id="UP000247591"/>
    </source>
</evidence>
<name>A0A318REP7_WILLI</name>
<dbReference type="Pfam" id="PF00149">
    <property type="entry name" value="Metallophos"/>
    <property type="match status" value="1"/>
</dbReference>
<feature type="domain" description="Calcineurin-like phosphoesterase" evidence="1">
    <location>
        <begin position="19"/>
        <end position="190"/>
    </location>
</feature>
<dbReference type="SUPFAM" id="SSF56300">
    <property type="entry name" value="Metallo-dependent phosphatases"/>
    <property type="match status" value="1"/>
</dbReference>
<dbReference type="EMBL" id="QJSP01000021">
    <property type="protein sequence ID" value="PYE12602.1"/>
    <property type="molecule type" value="Genomic_DNA"/>
</dbReference>
<evidence type="ECO:0000313" key="2">
    <source>
        <dbReference type="EMBL" id="PYE12602.1"/>
    </source>
</evidence>
<dbReference type="PANTHER" id="PTHR12905:SF0">
    <property type="entry name" value="CALCINEURIN-LIKE PHOSPHOESTERASE DOMAIN-CONTAINING PROTEIN"/>
    <property type="match status" value="1"/>
</dbReference>
<reference evidence="2 3" key="1">
    <citation type="submission" date="2018-06" db="EMBL/GenBank/DDBJ databases">
        <title>Genomic Encyclopedia of Type Strains, Phase IV (KMG-IV): sequencing the most valuable type-strain genomes for metagenomic binning, comparative biology and taxonomic classification.</title>
        <authorList>
            <person name="Goeker M."/>
        </authorList>
    </citation>
    <scope>NUCLEOTIDE SEQUENCE [LARGE SCALE GENOMIC DNA]</scope>
    <source>
        <strain evidence="2 3">DSM 45521</strain>
    </source>
</reference>
<gene>
    <name evidence="2" type="ORF">DFR67_12132</name>
</gene>
<dbReference type="InterPro" id="IPR004843">
    <property type="entry name" value="Calcineurin-like_PHP"/>
</dbReference>
<dbReference type="PANTHER" id="PTHR12905">
    <property type="entry name" value="METALLOPHOSPHOESTERASE"/>
    <property type="match status" value="1"/>
</dbReference>
<dbReference type="RefSeq" id="WP_110472383.1">
    <property type="nucleotide sequence ID" value="NZ_QJSP01000021.1"/>
</dbReference>
<dbReference type="OrthoDB" id="9783591at2"/>
<dbReference type="GO" id="GO:0016787">
    <property type="term" value="F:hydrolase activity"/>
    <property type="evidence" value="ECO:0007669"/>
    <property type="project" value="InterPro"/>
</dbReference>
<proteinExistence type="predicted"/>
<keyword evidence="3" id="KW-1185">Reference proteome</keyword>
<evidence type="ECO:0000259" key="1">
    <source>
        <dbReference type="Pfam" id="PF00149"/>
    </source>
</evidence>
<dbReference type="AlphaFoldDB" id="A0A318REP7"/>
<sequence>MVRVLSVSDEVVDSLNHGAADELAPDLIIGAGDLPFDYLEKLMARFGVPCVFVPGNHDRDLTGYKRTRSGWTQAGLPVTYPGPEGAINADGRIVTVAGLRVAGLGGCIRYNDGPNQYREATQRQRANRLALRRFRYRMLPGQGAVDILLTHSPARGIGDAEDGPHRGFKCFLPLIYRLRPQLLLHGHIHPHGQTPMDHTILLKKQIPGQTLRRSTISINTVGYCLFEIEPGGTGVEVQRRRHGA</sequence>
<dbReference type="InterPro" id="IPR029052">
    <property type="entry name" value="Metallo-depent_PP-like"/>
</dbReference>
<protein>
    <submittedName>
        <fullName evidence="2">Icc-related predicted phosphoesterase</fullName>
    </submittedName>
</protein>
<comment type="caution">
    <text evidence="2">The sequence shown here is derived from an EMBL/GenBank/DDBJ whole genome shotgun (WGS) entry which is preliminary data.</text>
</comment>
<accession>A0A318REP7</accession>
<dbReference type="Gene3D" id="3.60.21.10">
    <property type="match status" value="1"/>
</dbReference>
<dbReference type="Proteomes" id="UP000247591">
    <property type="component" value="Unassembled WGS sequence"/>
</dbReference>